<sequence>MIEYFLSLLQYSIQDLLFSTTTTDLFLVILYFMFHYYIWFYISLCNKRKVLRLATMLEIVLPEVLIFLRA</sequence>
<protein>
    <submittedName>
        <fullName evidence="2">Uncharacterized protein</fullName>
    </submittedName>
</protein>
<reference evidence="2" key="1">
    <citation type="submission" date="2014-09" db="EMBL/GenBank/DDBJ databases">
        <authorList>
            <person name="Magalhaes I.L.F."/>
            <person name="Oliveira U."/>
            <person name="Santos F.R."/>
            <person name="Vidigal T.H.D.A."/>
            <person name="Brescovit A.D."/>
            <person name="Santos A.J."/>
        </authorList>
    </citation>
    <scope>NUCLEOTIDE SEQUENCE</scope>
    <source>
        <tissue evidence="2">Shoot tissue taken approximately 20 cm above the soil surface</tissue>
    </source>
</reference>
<dbReference type="AlphaFoldDB" id="A0A0A9CPH5"/>
<keyword evidence="1" id="KW-0812">Transmembrane</keyword>
<accession>A0A0A9CPH5</accession>
<proteinExistence type="predicted"/>
<name>A0A0A9CPH5_ARUDO</name>
<keyword evidence="1" id="KW-0472">Membrane</keyword>
<keyword evidence="1" id="KW-1133">Transmembrane helix</keyword>
<evidence type="ECO:0000313" key="2">
    <source>
        <dbReference type="EMBL" id="JAD77481.1"/>
    </source>
</evidence>
<feature type="transmembrane region" description="Helical" evidence="1">
    <location>
        <begin position="16"/>
        <end position="38"/>
    </location>
</feature>
<evidence type="ECO:0000256" key="1">
    <source>
        <dbReference type="SAM" id="Phobius"/>
    </source>
</evidence>
<organism evidence="2">
    <name type="scientific">Arundo donax</name>
    <name type="common">Giant reed</name>
    <name type="synonym">Donax arundinaceus</name>
    <dbReference type="NCBI Taxonomy" id="35708"/>
    <lineage>
        <taxon>Eukaryota</taxon>
        <taxon>Viridiplantae</taxon>
        <taxon>Streptophyta</taxon>
        <taxon>Embryophyta</taxon>
        <taxon>Tracheophyta</taxon>
        <taxon>Spermatophyta</taxon>
        <taxon>Magnoliopsida</taxon>
        <taxon>Liliopsida</taxon>
        <taxon>Poales</taxon>
        <taxon>Poaceae</taxon>
        <taxon>PACMAD clade</taxon>
        <taxon>Arundinoideae</taxon>
        <taxon>Arundineae</taxon>
        <taxon>Arundo</taxon>
    </lineage>
</organism>
<dbReference type="EMBL" id="GBRH01220414">
    <property type="protein sequence ID" value="JAD77481.1"/>
    <property type="molecule type" value="Transcribed_RNA"/>
</dbReference>
<reference evidence="2" key="2">
    <citation type="journal article" date="2015" name="Data Brief">
        <title>Shoot transcriptome of the giant reed, Arundo donax.</title>
        <authorList>
            <person name="Barrero R.A."/>
            <person name="Guerrero F.D."/>
            <person name="Moolhuijzen P."/>
            <person name="Goolsby J.A."/>
            <person name="Tidwell J."/>
            <person name="Bellgard S.E."/>
            <person name="Bellgard M.I."/>
        </authorList>
    </citation>
    <scope>NUCLEOTIDE SEQUENCE</scope>
    <source>
        <tissue evidence="2">Shoot tissue taken approximately 20 cm above the soil surface</tissue>
    </source>
</reference>